<dbReference type="Proteomes" id="UP000697710">
    <property type="component" value="Unassembled WGS sequence"/>
</dbReference>
<organism evidence="1 2">
    <name type="scientific">Eiseniibacteriota bacterium</name>
    <dbReference type="NCBI Taxonomy" id="2212470"/>
    <lineage>
        <taxon>Bacteria</taxon>
        <taxon>Candidatus Eiseniibacteriota</taxon>
    </lineage>
</organism>
<dbReference type="EMBL" id="JAGQHR010000961">
    <property type="protein sequence ID" value="MCA9730048.1"/>
    <property type="molecule type" value="Genomic_DNA"/>
</dbReference>
<reference evidence="1" key="2">
    <citation type="journal article" date="2021" name="Microbiome">
        <title>Successional dynamics and alternative stable states in a saline activated sludge microbial community over 9 years.</title>
        <authorList>
            <person name="Wang Y."/>
            <person name="Ye J."/>
            <person name="Ju F."/>
            <person name="Liu L."/>
            <person name="Boyd J.A."/>
            <person name="Deng Y."/>
            <person name="Parks D.H."/>
            <person name="Jiang X."/>
            <person name="Yin X."/>
            <person name="Woodcroft B.J."/>
            <person name="Tyson G.W."/>
            <person name="Hugenholtz P."/>
            <person name="Polz M.F."/>
            <person name="Zhang T."/>
        </authorList>
    </citation>
    <scope>NUCLEOTIDE SEQUENCE</scope>
    <source>
        <strain evidence="1">HKST-UBA01</strain>
    </source>
</reference>
<reference evidence="1" key="1">
    <citation type="submission" date="2020-04" db="EMBL/GenBank/DDBJ databases">
        <authorList>
            <person name="Zhang T."/>
        </authorList>
    </citation>
    <scope>NUCLEOTIDE SEQUENCE</scope>
    <source>
        <strain evidence="1">HKST-UBA01</strain>
    </source>
</reference>
<feature type="non-terminal residue" evidence="1">
    <location>
        <position position="109"/>
    </location>
</feature>
<accession>A0A956RR78</accession>
<sequence length="109" mass="12070">MTRAWLLALVFVGIGIVLRTRLFLEPRALWLDEAMLALNVVSRSFAGLVHPLDSNQACPLGVLWTTKLLVHFFGESEQVFRALPFAAGIGSMFVIWPMARRLLPPGPAV</sequence>
<evidence type="ECO:0000313" key="1">
    <source>
        <dbReference type="EMBL" id="MCA9730048.1"/>
    </source>
</evidence>
<evidence type="ECO:0008006" key="3">
    <source>
        <dbReference type="Google" id="ProtNLM"/>
    </source>
</evidence>
<name>A0A956RR78_UNCEI</name>
<comment type="caution">
    <text evidence="1">The sequence shown here is derived from an EMBL/GenBank/DDBJ whole genome shotgun (WGS) entry which is preliminary data.</text>
</comment>
<protein>
    <recommendedName>
        <fullName evidence="3">Glycosyltransferase RgtA/B/C/D-like domain-containing protein</fullName>
    </recommendedName>
</protein>
<dbReference type="AlphaFoldDB" id="A0A956RR78"/>
<proteinExistence type="predicted"/>
<gene>
    <name evidence="1" type="ORF">KC729_20360</name>
</gene>
<evidence type="ECO:0000313" key="2">
    <source>
        <dbReference type="Proteomes" id="UP000697710"/>
    </source>
</evidence>